<dbReference type="EMBL" id="ABCK01000002">
    <property type="protein sequence ID" value="EDM29225.1"/>
    <property type="molecule type" value="Genomic_DNA"/>
</dbReference>
<dbReference type="PANTHER" id="PTHR30093:SF2">
    <property type="entry name" value="TYPE II SECRETION SYSTEM PROTEIN H"/>
    <property type="match status" value="1"/>
</dbReference>
<dbReference type="Proteomes" id="UP000004947">
    <property type="component" value="Unassembled WGS sequence"/>
</dbReference>
<evidence type="ECO:0000256" key="1">
    <source>
        <dbReference type="SAM" id="Phobius"/>
    </source>
</evidence>
<protein>
    <recommendedName>
        <fullName evidence="2">DUF1559 domain-containing protein</fullName>
    </recommendedName>
</protein>
<dbReference type="STRING" id="313628.LNTAR_22584"/>
<dbReference type="RefSeq" id="WP_007276952.1">
    <property type="nucleotide sequence ID" value="NZ_ABCK01000002.1"/>
</dbReference>
<dbReference type="Pfam" id="PF07596">
    <property type="entry name" value="SBP_bac_10"/>
    <property type="match status" value="1"/>
</dbReference>
<dbReference type="PANTHER" id="PTHR30093">
    <property type="entry name" value="GENERAL SECRETION PATHWAY PROTEIN G"/>
    <property type="match status" value="1"/>
</dbReference>
<dbReference type="eggNOG" id="COG4968">
    <property type="taxonomic scope" value="Bacteria"/>
</dbReference>
<dbReference type="InterPro" id="IPR012902">
    <property type="entry name" value="N_methyl_site"/>
</dbReference>
<dbReference type="InterPro" id="IPR045584">
    <property type="entry name" value="Pilin-like"/>
</dbReference>
<dbReference type="AlphaFoldDB" id="A6DGA8"/>
<evidence type="ECO:0000259" key="2">
    <source>
        <dbReference type="Pfam" id="PF07596"/>
    </source>
</evidence>
<dbReference type="InterPro" id="IPR011453">
    <property type="entry name" value="DUF1559"/>
</dbReference>
<feature type="transmembrane region" description="Helical" evidence="1">
    <location>
        <begin position="12"/>
        <end position="32"/>
    </location>
</feature>
<comment type="caution">
    <text evidence="3">The sequence shown here is derived from an EMBL/GenBank/DDBJ whole genome shotgun (WGS) entry which is preliminary data.</text>
</comment>
<proteinExistence type="predicted"/>
<accession>A6DGA8</accession>
<evidence type="ECO:0000313" key="3">
    <source>
        <dbReference type="EMBL" id="EDM29225.1"/>
    </source>
</evidence>
<name>A6DGA8_9BACT</name>
<dbReference type="Gene3D" id="3.30.700.10">
    <property type="entry name" value="Glycoprotein, Type 4 Pilin"/>
    <property type="match status" value="1"/>
</dbReference>
<organism evidence="3 4">
    <name type="scientific">Lentisphaera araneosa HTCC2155</name>
    <dbReference type="NCBI Taxonomy" id="313628"/>
    <lineage>
        <taxon>Bacteria</taxon>
        <taxon>Pseudomonadati</taxon>
        <taxon>Lentisphaerota</taxon>
        <taxon>Lentisphaeria</taxon>
        <taxon>Lentisphaerales</taxon>
        <taxon>Lentisphaeraceae</taxon>
        <taxon>Lentisphaera</taxon>
    </lineage>
</organism>
<keyword evidence="1" id="KW-1133">Transmembrane helix</keyword>
<keyword evidence="1" id="KW-0472">Membrane</keyword>
<reference evidence="3 4" key="1">
    <citation type="journal article" date="2010" name="J. Bacteriol.">
        <title>Genome sequence of Lentisphaera araneosa HTCC2155T, the type species of the order Lentisphaerales in the phylum Lentisphaerae.</title>
        <authorList>
            <person name="Thrash J.C."/>
            <person name="Cho J.C."/>
            <person name="Vergin K.L."/>
            <person name="Morris R.M."/>
            <person name="Giovannoni S.J."/>
        </authorList>
    </citation>
    <scope>NUCLEOTIDE SEQUENCE [LARGE SCALE GENOMIC DNA]</scope>
    <source>
        <strain evidence="3 4">HTCC2155</strain>
    </source>
</reference>
<dbReference type="NCBIfam" id="TIGR02532">
    <property type="entry name" value="IV_pilin_GFxxxE"/>
    <property type="match status" value="1"/>
</dbReference>
<gene>
    <name evidence="3" type="ORF">LNTAR_22584</name>
</gene>
<feature type="domain" description="DUF1559" evidence="2">
    <location>
        <begin position="36"/>
        <end position="83"/>
    </location>
</feature>
<dbReference type="SUPFAM" id="SSF54523">
    <property type="entry name" value="Pili subunits"/>
    <property type="match status" value="1"/>
</dbReference>
<evidence type="ECO:0000313" key="4">
    <source>
        <dbReference type="Proteomes" id="UP000004947"/>
    </source>
</evidence>
<keyword evidence="1" id="KW-0812">Transmembrane</keyword>
<sequence>MLSSKKAEVKFTLIELLVVVAIIGILASLLLPSLKSARGSARQASCMNNQKQIGMAMALFAGDDENRLPYARGPHSGGWFYGWEDQLRIYLGGDNIEYSTQIYGMRNKLLMSSVAQVQRKRLVLDVLIAKEIAMQ</sequence>
<keyword evidence="4" id="KW-1185">Reference proteome</keyword>